<feature type="compositionally biased region" description="Pro residues" evidence="1">
    <location>
        <begin position="9"/>
        <end position="24"/>
    </location>
</feature>
<name>H6SLN4_PARPM</name>
<feature type="region of interest" description="Disordered" evidence="1">
    <location>
        <begin position="1"/>
        <end position="25"/>
    </location>
</feature>
<organism evidence="2 3">
    <name type="scientific">Pararhodospirillum photometricum DSM 122</name>
    <dbReference type="NCBI Taxonomy" id="1150469"/>
    <lineage>
        <taxon>Bacteria</taxon>
        <taxon>Pseudomonadati</taxon>
        <taxon>Pseudomonadota</taxon>
        <taxon>Alphaproteobacteria</taxon>
        <taxon>Rhodospirillales</taxon>
        <taxon>Rhodospirillaceae</taxon>
        <taxon>Pararhodospirillum</taxon>
    </lineage>
</organism>
<dbReference type="STRING" id="1150469.RSPPHO_02273"/>
<sequence>MTEETEATAPPPFPPDPPAPPPDAPRGRLVRVLSSRHGWALGREGRLWLALAFVTGAATAVALVAHERAETLRAEVLPAERQALDLRTLAQTQARLLDEVRPKAEAWTRTMGETLFTPVERETLIASVLSLAEDRRIGRLDWSLDPPAPRPAGPGTDP</sequence>
<evidence type="ECO:0000313" key="3">
    <source>
        <dbReference type="Proteomes" id="UP000033220"/>
    </source>
</evidence>
<keyword evidence="3" id="KW-1185">Reference proteome</keyword>
<dbReference type="AlphaFoldDB" id="H6SLN4"/>
<reference evidence="2 3" key="1">
    <citation type="submission" date="2012-02" db="EMBL/GenBank/DDBJ databases">
        <title>Shotgun genome sequence of Phaeospirillum photometricum DSM 122.</title>
        <authorList>
            <person name="Duquesne K."/>
            <person name="Sturgis J."/>
        </authorList>
    </citation>
    <scope>NUCLEOTIDE SEQUENCE [LARGE SCALE GENOMIC DNA]</scope>
    <source>
        <strain evidence="3">DSM122</strain>
    </source>
</reference>
<evidence type="ECO:0000256" key="1">
    <source>
        <dbReference type="SAM" id="MobiDB-lite"/>
    </source>
</evidence>
<dbReference type="PATRIC" id="fig|1150469.3.peg.2558"/>
<evidence type="ECO:0000313" key="2">
    <source>
        <dbReference type="EMBL" id="CCG08899.1"/>
    </source>
</evidence>
<dbReference type="HOGENOM" id="CLU_1668058_0_0_5"/>
<accession>H6SLN4</accession>
<dbReference type="KEGG" id="rpm:RSPPHO_02273"/>
<dbReference type="EMBL" id="HE663493">
    <property type="protein sequence ID" value="CCG08899.1"/>
    <property type="molecule type" value="Genomic_DNA"/>
</dbReference>
<dbReference type="Proteomes" id="UP000033220">
    <property type="component" value="Chromosome DSM 122"/>
</dbReference>
<protein>
    <submittedName>
        <fullName evidence="2">Uncharacterized protein</fullName>
    </submittedName>
</protein>
<proteinExistence type="predicted"/>
<dbReference type="RefSeq" id="WP_014415533.1">
    <property type="nucleotide sequence ID" value="NC_017059.1"/>
</dbReference>
<gene>
    <name evidence="2" type="ORF">RSPPHO_02273</name>
</gene>